<feature type="transmembrane region" description="Helical" evidence="7">
    <location>
        <begin position="179"/>
        <end position="202"/>
    </location>
</feature>
<feature type="transmembrane region" description="Helical" evidence="7">
    <location>
        <begin position="134"/>
        <end position="154"/>
    </location>
</feature>
<keyword evidence="5 7" id="KW-1133">Transmembrane helix</keyword>
<dbReference type="EMBL" id="CP069370">
    <property type="protein sequence ID" value="QYZ68249.1"/>
    <property type="molecule type" value="Genomic_DNA"/>
</dbReference>
<dbReference type="InterPro" id="IPR000515">
    <property type="entry name" value="MetI-like"/>
</dbReference>
<gene>
    <name evidence="9" type="ORF">JO391_10630</name>
</gene>
<keyword evidence="10" id="KW-1185">Reference proteome</keyword>
<evidence type="ECO:0000313" key="10">
    <source>
        <dbReference type="Proteomes" id="UP000826300"/>
    </source>
</evidence>
<keyword evidence="3" id="KW-1003">Cell membrane</keyword>
<keyword evidence="2 7" id="KW-0813">Transport</keyword>
<dbReference type="GO" id="GO:0055085">
    <property type="term" value="P:transmembrane transport"/>
    <property type="evidence" value="ECO:0007669"/>
    <property type="project" value="InterPro"/>
</dbReference>
<evidence type="ECO:0000256" key="7">
    <source>
        <dbReference type="RuleBase" id="RU363032"/>
    </source>
</evidence>
<evidence type="ECO:0000313" key="9">
    <source>
        <dbReference type="EMBL" id="QYZ68249.1"/>
    </source>
</evidence>
<dbReference type="AlphaFoldDB" id="A0A8G1ECC9"/>
<evidence type="ECO:0000256" key="2">
    <source>
        <dbReference type="ARBA" id="ARBA00022448"/>
    </source>
</evidence>
<feature type="transmembrane region" description="Helical" evidence="7">
    <location>
        <begin position="75"/>
        <end position="94"/>
    </location>
</feature>
<keyword evidence="6 7" id="KW-0472">Membrane</keyword>
<accession>A0A8G1ECC9</accession>
<dbReference type="GO" id="GO:0005886">
    <property type="term" value="C:plasma membrane"/>
    <property type="evidence" value="ECO:0007669"/>
    <property type="project" value="UniProtKB-SubCell"/>
</dbReference>
<feature type="transmembrane region" description="Helical" evidence="7">
    <location>
        <begin position="12"/>
        <end position="31"/>
    </location>
</feature>
<proteinExistence type="inferred from homology"/>
<reference evidence="9" key="1">
    <citation type="submission" date="2021-02" db="EMBL/GenBank/DDBJ databases">
        <title>Rhodobacter shimadae sp. nov., an aerobic anoxygenic phototrophic bacterium isolated from a hot spring.</title>
        <authorList>
            <person name="Muramatsu S."/>
            <person name="Haruta S."/>
            <person name="Hirose S."/>
            <person name="Hanada S."/>
        </authorList>
    </citation>
    <scope>NUCLEOTIDE SEQUENCE</scope>
    <source>
        <strain evidence="9">N10</strain>
    </source>
</reference>
<evidence type="ECO:0000256" key="5">
    <source>
        <dbReference type="ARBA" id="ARBA00022989"/>
    </source>
</evidence>
<feature type="transmembrane region" description="Helical" evidence="7">
    <location>
        <begin position="237"/>
        <end position="258"/>
    </location>
</feature>
<dbReference type="PANTHER" id="PTHR43744">
    <property type="entry name" value="ABC TRANSPORTER PERMEASE PROTEIN MG189-RELATED-RELATED"/>
    <property type="match status" value="1"/>
</dbReference>
<sequence>MNPITLLSRGLVYLALGIAAFVSVFPFYWMVVGATNTSNDINIGKATFGSSLSQNVTNFFAQVDVPLVFYNSAKLAILGTVFTLIVSSLAGYGFEIFRSRTRERIFAVLLLLLSIPFAAMMVPLFMLMARLGLMNTYAAIILPSVASIFIIFYFRQSTKAFPAELRDAARIDGLKEWQIFFYIYVPVMRSTYAAATIIIFMANWNAYLWPLLVIQTEEKKTITLVISSLASAYTPDFGVVMVGTVLATLPTILVFFFLQRRFVEGMLGSVK</sequence>
<evidence type="ECO:0000259" key="8">
    <source>
        <dbReference type="PROSITE" id="PS50928"/>
    </source>
</evidence>
<dbReference type="RefSeq" id="WP_220660473.1">
    <property type="nucleotide sequence ID" value="NZ_CP069370.1"/>
</dbReference>
<dbReference type="PANTHER" id="PTHR43744:SF2">
    <property type="entry name" value="ARABINOOLIGOSACCHARIDES TRANSPORT SYSTEM PERMEASE PROTEIN ARAQ"/>
    <property type="match status" value="1"/>
</dbReference>
<dbReference type="InterPro" id="IPR035906">
    <property type="entry name" value="MetI-like_sf"/>
</dbReference>
<protein>
    <submittedName>
        <fullName evidence="9">Carbohydrate ABC transporter permease</fullName>
    </submittedName>
</protein>
<organism evidence="9 10">
    <name type="scientific">Neotabrizicola shimadae</name>
    <dbReference type="NCBI Taxonomy" id="2807096"/>
    <lineage>
        <taxon>Bacteria</taxon>
        <taxon>Pseudomonadati</taxon>
        <taxon>Pseudomonadota</taxon>
        <taxon>Alphaproteobacteria</taxon>
        <taxon>Rhodobacterales</taxon>
        <taxon>Paracoccaceae</taxon>
        <taxon>Neotabrizicola</taxon>
    </lineage>
</organism>
<evidence type="ECO:0000256" key="1">
    <source>
        <dbReference type="ARBA" id="ARBA00004651"/>
    </source>
</evidence>
<evidence type="ECO:0000256" key="4">
    <source>
        <dbReference type="ARBA" id="ARBA00022692"/>
    </source>
</evidence>
<comment type="subcellular location">
    <subcellularLocation>
        <location evidence="1 7">Cell membrane</location>
        <topology evidence="1 7">Multi-pass membrane protein</topology>
    </subcellularLocation>
</comment>
<dbReference type="Proteomes" id="UP000826300">
    <property type="component" value="Chromosome"/>
</dbReference>
<dbReference type="CDD" id="cd06261">
    <property type="entry name" value="TM_PBP2"/>
    <property type="match status" value="1"/>
</dbReference>
<keyword evidence="4 7" id="KW-0812">Transmembrane</keyword>
<dbReference type="KEGG" id="nsm:JO391_10630"/>
<dbReference type="SUPFAM" id="SSF161098">
    <property type="entry name" value="MetI-like"/>
    <property type="match status" value="1"/>
</dbReference>
<dbReference type="PROSITE" id="PS50928">
    <property type="entry name" value="ABC_TM1"/>
    <property type="match status" value="1"/>
</dbReference>
<comment type="similarity">
    <text evidence="7">Belongs to the binding-protein-dependent transport system permease family.</text>
</comment>
<feature type="transmembrane region" description="Helical" evidence="7">
    <location>
        <begin position="106"/>
        <end position="128"/>
    </location>
</feature>
<feature type="domain" description="ABC transmembrane type-1" evidence="8">
    <location>
        <begin position="69"/>
        <end position="258"/>
    </location>
</feature>
<dbReference type="Pfam" id="PF00528">
    <property type="entry name" value="BPD_transp_1"/>
    <property type="match status" value="1"/>
</dbReference>
<evidence type="ECO:0000256" key="6">
    <source>
        <dbReference type="ARBA" id="ARBA00023136"/>
    </source>
</evidence>
<dbReference type="Gene3D" id="1.10.3720.10">
    <property type="entry name" value="MetI-like"/>
    <property type="match status" value="1"/>
</dbReference>
<evidence type="ECO:0000256" key="3">
    <source>
        <dbReference type="ARBA" id="ARBA00022475"/>
    </source>
</evidence>
<name>A0A8G1ECC9_9RHOB</name>